<feature type="domain" description="GP-PDE" evidence="2">
    <location>
        <begin position="49"/>
        <end position="149"/>
    </location>
</feature>
<proteinExistence type="predicted"/>
<dbReference type="RefSeq" id="WP_115169511.1">
    <property type="nucleotide sequence ID" value="NZ_UGYW01000002.1"/>
</dbReference>
<gene>
    <name evidence="3" type="primary">ugpQ_1</name>
    <name evidence="3" type="ORF">NCTC11388_01285</name>
</gene>
<reference evidence="3 4" key="1">
    <citation type="submission" date="2018-06" db="EMBL/GenBank/DDBJ databases">
        <authorList>
            <consortium name="Pathogen Informatics"/>
            <person name="Doyle S."/>
        </authorList>
    </citation>
    <scope>NUCLEOTIDE SEQUENCE [LARGE SCALE GENOMIC DNA]</scope>
    <source>
        <strain evidence="3 4">NCTC11388</strain>
    </source>
</reference>
<keyword evidence="1" id="KW-0732">Signal</keyword>
<feature type="chain" id="PRO_5016796926" evidence="1">
    <location>
        <begin position="25"/>
        <end position="293"/>
    </location>
</feature>
<dbReference type="GO" id="GO:0006644">
    <property type="term" value="P:phospholipid metabolic process"/>
    <property type="evidence" value="ECO:0007669"/>
    <property type="project" value="TreeGrafter"/>
</dbReference>
<protein>
    <submittedName>
        <fullName evidence="3">Glycerophosphoryl diester phosphodiesterase</fullName>
        <ecNumber evidence="3">3.1.4.46</ecNumber>
    </submittedName>
</protein>
<dbReference type="GO" id="GO:0005886">
    <property type="term" value="C:plasma membrane"/>
    <property type="evidence" value="ECO:0007669"/>
    <property type="project" value="TreeGrafter"/>
</dbReference>
<evidence type="ECO:0000256" key="1">
    <source>
        <dbReference type="SAM" id="SignalP"/>
    </source>
</evidence>
<name>A0A380BPE5_SPHSI</name>
<feature type="signal peptide" evidence="1">
    <location>
        <begin position="1"/>
        <end position="24"/>
    </location>
</feature>
<organism evidence="3 4">
    <name type="scientific">Sphingobacterium spiritivorum</name>
    <name type="common">Flavobacterium spiritivorum</name>
    <dbReference type="NCBI Taxonomy" id="258"/>
    <lineage>
        <taxon>Bacteria</taxon>
        <taxon>Pseudomonadati</taxon>
        <taxon>Bacteroidota</taxon>
        <taxon>Sphingobacteriia</taxon>
        <taxon>Sphingobacteriales</taxon>
        <taxon>Sphingobacteriaceae</taxon>
        <taxon>Sphingobacterium</taxon>
    </lineage>
</organism>
<dbReference type="EC" id="3.1.4.46" evidence="3"/>
<dbReference type="PANTHER" id="PTHR46320">
    <property type="entry name" value="GLYCEROPHOSPHODIESTER PHOSPHODIESTERASE 1"/>
    <property type="match status" value="1"/>
</dbReference>
<keyword evidence="3" id="KW-0378">Hydrolase</keyword>
<evidence type="ECO:0000259" key="2">
    <source>
        <dbReference type="PROSITE" id="PS51704"/>
    </source>
</evidence>
<evidence type="ECO:0000313" key="3">
    <source>
        <dbReference type="EMBL" id="SUJ03586.1"/>
    </source>
</evidence>
<accession>A0A380BPE5</accession>
<dbReference type="GO" id="GO:0008889">
    <property type="term" value="F:glycerophosphodiester phosphodiesterase activity"/>
    <property type="evidence" value="ECO:0007669"/>
    <property type="project" value="UniProtKB-EC"/>
</dbReference>
<dbReference type="AlphaFoldDB" id="A0A380BPE5"/>
<dbReference type="PROSITE" id="PS51704">
    <property type="entry name" value="GP_PDE"/>
    <property type="match status" value="1"/>
</dbReference>
<evidence type="ECO:0000313" key="4">
    <source>
        <dbReference type="Proteomes" id="UP000254893"/>
    </source>
</evidence>
<dbReference type="InterPro" id="IPR030395">
    <property type="entry name" value="GP_PDE_dom"/>
</dbReference>
<dbReference type="PANTHER" id="PTHR46320:SF1">
    <property type="entry name" value="GLYCEROPHOSPHODIESTER PHOSPHODIESTERASE 1"/>
    <property type="match status" value="1"/>
</dbReference>
<sequence length="293" mass="33506">MKTYCKLSLTLFLFTCYTISNTFAQKLHTQNYKTVADMYKAFQYAPGKKIISGHRGTIEQGLPENSIPAFEAVLRHAPAIFEIDPRLTKDSIAVLLHDADLERVTNGKGKVSDYTWKDLKKLKLKDHAGNVTPYRINTLDEVIEWAKGKTILNLDKKDLPMEMTAGIIKKHNAYNWVWVTVHHVDQAKFYLEKNPNQYMSMHIKDQSALDKFKSSGLPYNRMIVYIGPEIKEANQQMYAFFHAKGVMCMISTAPTYDKLSSKEARAERYRAVFEDGASILESDRPVEVAQALR</sequence>
<dbReference type="GO" id="GO:0006580">
    <property type="term" value="P:ethanolamine metabolic process"/>
    <property type="evidence" value="ECO:0007669"/>
    <property type="project" value="TreeGrafter"/>
</dbReference>
<dbReference type="Pfam" id="PF03009">
    <property type="entry name" value="GDPD"/>
    <property type="match status" value="1"/>
</dbReference>
<dbReference type="GO" id="GO:0070291">
    <property type="term" value="P:N-acylethanolamine metabolic process"/>
    <property type="evidence" value="ECO:0007669"/>
    <property type="project" value="TreeGrafter"/>
</dbReference>
<dbReference type="InterPro" id="IPR017946">
    <property type="entry name" value="PLC-like_Pdiesterase_TIM-brl"/>
</dbReference>
<dbReference type="EMBL" id="UGYW01000002">
    <property type="protein sequence ID" value="SUJ03586.1"/>
    <property type="molecule type" value="Genomic_DNA"/>
</dbReference>
<dbReference type="SUPFAM" id="SSF51695">
    <property type="entry name" value="PLC-like phosphodiesterases"/>
    <property type="match status" value="1"/>
</dbReference>
<dbReference type="Gene3D" id="3.20.20.190">
    <property type="entry name" value="Phosphatidylinositol (PI) phosphodiesterase"/>
    <property type="match status" value="1"/>
</dbReference>
<dbReference type="CDD" id="cd08566">
    <property type="entry name" value="GDPD_AtGDE_like"/>
    <property type="match status" value="1"/>
</dbReference>
<dbReference type="Proteomes" id="UP000254893">
    <property type="component" value="Unassembled WGS sequence"/>
</dbReference>